<dbReference type="Pfam" id="PF00687">
    <property type="entry name" value="Ribosomal_L1"/>
    <property type="match status" value="1"/>
</dbReference>
<dbReference type="SUPFAM" id="SSF56808">
    <property type="entry name" value="Ribosomal protein L1"/>
    <property type="match status" value="1"/>
</dbReference>
<dbReference type="GO" id="GO:0003723">
    <property type="term" value="F:RNA binding"/>
    <property type="evidence" value="ECO:0007669"/>
    <property type="project" value="InterPro"/>
</dbReference>
<dbReference type="Proteomes" id="UP000695007">
    <property type="component" value="Unplaced"/>
</dbReference>
<dbReference type="AlphaFoldDB" id="A0AAJ6VJN6"/>
<proteinExistence type="predicted"/>
<dbReference type="KEGG" id="csol:105359554"/>
<name>A0AAJ6VJN6_9HYME</name>
<dbReference type="CDD" id="cd00403">
    <property type="entry name" value="Ribosomal_L1"/>
    <property type="match status" value="1"/>
</dbReference>
<reference evidence="2" key="1">
    <citation type="submission" date="2025-08" db="UniProtKB">
        <authorList>
            <consortium name="RefSeq"/>
        </authorList>
    </citation>
    <scope>IDENTIFICATION</scope>
</reference>
<gene>
    <name evidence="2" type="primary">LOC105359554</name>
</gene>
<evidence type="ECO:0000313" key="2">
    <source>
        <dbReference type="RefSeq" id="XP_011494469.1"/>
    </source>
</evidence>
<protein>
    <submittedName>
        <fullName evidence="2">Ribosomal L1 domain-containing protein CG13096</fullName>
    </submittedName>
</protein>
<dbReference type="InterPro" id="IPR050257">
    <property type="entry name" value="eL8/uL1-like"/>
</dbReference>
<dbReference type="Gene3D" id="3.40.50.790">
    <property type="match status" value="1"/>
</dbReference>
<evidence type="ECO:0000313" key="1">
    <source>
        <dbReference type="Proteomes" id="UP000695007"/>
    </source>
</evidence>
<organism evidence="1 2">
    <name type="scientific">Ceratosolen solmsi marchali</name>
    <dbReference type="NCBI Taxonomy" id="326594"/>
    <lineage>
        <taxon>Eukaryota</taxon>
        <taxon>Metazoa</taxon>
        <taxon>Ecdysozoa</taxon>
        <taxon>Arthropoda</taxon>
        <taxon>Hexapoda</taxon>
        <taxon>Insecta</taxon>
        <taxon>Pterygota</taxon>
        <taxon>Neoptera</taxon>
        <taxon>Endopterygota</taxon>
        <taxon>Hymenoptera</taxon>
        <taxon>Apocrita</taxon>
        <taxon>Proctotrupomorpha</taxon>
        <taxon>Chalcidoidea</taxon>
        <taxon>Agaonidae</taxon>
        <taxon>Agaoninae</taxon>
        <taxon>Ceratosolen</taxon>
    </lineage>
</organism>
<dbReference type="InterPro" id="IPR028364">
    <property type="entry name" value="Ribosomal_uL1/biogenesis"/>
</dbReference>
<dbReference type="InterPro" id="IPR023674">
    <property type="entry name" value="Ribosomal_uL1-like"/>
</dbReference>
<keyword evidence="1" id="KW-1185">Reference proteome</keyword>
<dbReference type="GeneID" id="105359554"/>
<accession>A0AAJ6VJN6</accession>
<dbReference type="RefSeq" id="XP_011494469.1">
    <property type="nucleotide sequence ID" value="XM_011496167.1"/>
</dbReference>
<dbReference type="Gene3D" id="3.30.190.20">
    <property type="match status" value="1"/>
</dbReference>
<dbReference type="InterPro" id="IPR016095">
    <property type="entry name" value="Ribosomal_uL1_3-a/b-sand"/>
</dbReference>
<dbReference type="PANTHER" id="PTHR23105">
    <property type="entry name" value="RIBOSOMAL PROTEIN L7AE FAMILY MEMBER"/>
    <property type="match status" value="1"/>
</dbReference>
<sequence>MNSILPKKKLSNLKQNQLGKRNSKITKQEIINYITILLKLTENDDEKTKSLFDAEKPILLMINCVRIPKVPLHQMRIALPHSLVSSNDDVALFVKDLKKGRRIDYENTVYHFENILQQHGCTQIKTVIPMNQVKTEYRQFEMRRRLLNSYDYFLVDGRISGHMAHLLGKTFREKRKLPTSIHMDKKDLKTEIDVALKKTSLQIHGNGNCSITKIGNGSMDVDKIADNIIAVIKHLKKNFPGGWENIRSLRIKTPLSISIPIYITLKNKNDIEIPTILPKRPKAYKTVEGELSTYNSNVTVIVSPDGTVNIKKE</sequence>